<accession>A0ABS7RF83</accession>
<comment type="caution">
    <text evidence="2">The sequence shown here is derived from an EMBL/GenBank/DDBJ whole genome shotgun (WGS) entry which is preliminary data.</text>
</comment>
<dbReference type="SUPFAM" id="SSF88697">
    <property type="entry name" value="PUA domain-like"/>
    <property type="match status" value="1"/>
</dbReference>
<dbReference type="Gene3D" id="2.30.130.40">
    <property type="entry name" value="LON domain-like"/>
    <property type="match status" value="1"/>
</dbReference>
<dbReference type="InterPro" id="IPR003111">
    <property type="entry name" value="Lon_prtase_N"/>
</dbReference>
<dbReference type="Proteomes" id="UP000754710">
    <property type="component" value="Unassembled WGS sequence"/>
</dbReference>
<dbReference type="RefSeq" id="WP_221023455.1">
    <property type="nucleotide sequence ID" value="NZ_JAIEZQ010000001.1"/>
</dbReference>
<feature type="domain" description="Lon N-terminal" evidence="1">
    <location>
        <begin position="5"/>
        <end position="201"/>
    </location>
</feature>
<proteinExistence type="predicted"/>
<sequence>MTSQLPMFPLNTVLFPGVTMPLHVFEDRYRALVHHLLTIHDRSERLFGVVAIREGYEVGSHGSRSVHRIGCVAQMTSVEPYEDGRFDIEVVGRSRFRLDAMDTSGPFLVGQVTHLPDDPRKAGTAEEAARALETFAVYRARLSELRGADVLDGALPRDPTYLSYTLAATCLLTLRERQALLEADSARERLIMLRMSLREEMRAMRAIPSLPATEVARTGWSPN</sequence>
<name>A0ABS7RF83_9ACTN</name>
<keyword evidence="3" id="KW-1185">Reference proteome</keyword>
<evidence type="ECO:0000259" key="1">
    <source>
        <dbReference type="PROSITE" id="PS51787"/>
    </source>
</evidence>
<reference evidence="2 3" key="1">
    <citation type="submission" date="2021-08" db="EMBL/GenBank/DDBJ databases">
        <title>Nocardioides bacterium WL0053 sp. nov., isolated from the sediment.</title>
        <authorList>
            <person name="Wang L."/>
            <person name="Zhang D."/>
            <person name="Zhang A."/>
        </authorList>
    </citation>
    <scope>NUCLEOTIDE SEQUENCE [LARGE SCALE GENOMIC DNA]</scope>
    <source>
        <strain evidence="2 3">WL0053</strain>
    </source>
</reference>
<dbReference type="PROSITE" id="PS51787">
    <property type="entry name" value="LON_N"/>
    <property type="match status" value="1"/>
</dbReference>
<evidence type="ECO:0000313" key="3">
    <source>
        <dbReference type="Proteomes" id="UP000754710"/>
    </source>
</evidence>
<gene>
    <name evidence="2" type="ORF">K1X13_02480</name>
</gene>
<dbReference type="SMART" id="SM00464">
    <property type="entry name" value="LON"/>
    <property type="match status" value="1"/>
</dbReference>
<dbReference type="PANTHER" id="PTHR46732:SF8">
    <property type="entry name" value="ATP-DEPENDENT PROTEASE LA (LON) DOMAIN PROTEIN"/>
    <property type="match status" value="1"/>
</dbReference>
<dbReference type="EMBL" id="JAIEZQ010000001">
    <property type="protein sequence ID" value="MBY9073679.1"/>
    <property type="molecule type" value="Genomic_DNA"/>
</dbReference>
<protein>
    <submittedName>
        <fullName evidence="2">LON peptidase substrate-binding domain-containing protein</fullName>
    </submittedName>
</protein>
<organism evidence="2 3">
    <name type="scientific">Nocardioides jiangsuensis</name>
    <dbReference type="NCBI Taxonomy" id="2866161"/>
    <lineage>
        <taxon>Bacteria</taxon>
        <taxon>Bacillati</taxon>
        <taxon>Actinomycetota</taxon>
        <taxon>Actinomycetes</taxon>
        <taxon>Propionibacteriales</taxon>
        <taxon>Nocardioidaceae</taxon>
        <taxon>Nocardioides</taxon>
    </lineage>
</organism>
<dbReference type="PANTHER" id="PTHR46732">
    <property type="entry name" value="ATP-DEPENDENT PROTEASE LA (LON) DOMAIN PROTEIN"/>
    <property type="match status" value="1"/>
</dbReference>
<dbReference type="InterPro" id="IPR015947">
    <property type="entry name" value="PUA-like_sf"/>
</dbReference>
<evidence type="ECO:0000313" key="2">
    <source>
        <dbReference type="EMBL" id="MBY9073679.1"/>
    </source>
</evidence>
<dbReference type="InterPro" id="IPR046336">
    <property type="entry name" value="Lon_prtase_N_sf"/>
</dbReference>
<dbReference type="Pfam" id="PF02190">
    <property type="entry name" value="LON_substr_bdg"/>
    <property type="match status" value="1"/>
</dbReference>
<dbReference type="Gene3D" id="1.20.58.1480">
    <property type="match status" value="1"/>
</dbReference>